<gene>
    <name evidence="5" type="ORF">IEN85_17600</name>
</gene>
<dbReference type="SUPFAM" id="SSF53649">
    <property type="entry name" value="Alkaline phosphatase-like"/>
    <property type="match status" value="1"/>
</dbReference>
<keyword evidence="2" id="KW-0378">Hydrolase</keyword>
<dbReference type="Gene3D" id="3.40.720.10">
    <property type="entry name" value="Alkaline Phosphatase, subunit A"/>
    <property type="match status" value="1"/>
</dbReference>
<evidence type="ECO:0000256" key="1">
    <source>
        <dbReference type="ARBA" id="ARBA00008779"/>
    </source>
</evidence>
<comment type="similarity">
    <text evidence="1">Belongs to the sulfatase family.</text>
</comment>
<sequence length="514" mass="58486">MSFLKNLLTVFALSCLCFGSSLWAEERPNIVFVLVDDMGYSDLGCYGGEIQTPNIDRLAERGVRFSQMYNTAKCFPSRACLLTGIYAQQSGMDKKHGEMKNAVTLGEVLREAGYRTLASGKHHGTENLYDRGFDHYYGLRDGCCNFWNPGERRPGEPEPGRKRARHWCIDEQTFYPYTPEDPDFYATDAFTDRALEWLEEPETQQKPFFLYLAYTAPHYPLHAWPEDIAKYKGVYDEGYHVIQRRRYQRQVEMGLVDPETTPFTQEPKPGAWETLSRDERAKEAQRMEIYAAMLDRVDQNIGRLVDKLQAHGRLENTIIMFASDNGGCAEGTGAVVFSEDPNDAGTLASYDTVGENWAIVQNTPFRFYKNYSHEGGICTPFIVSWPDGIKEKGAMNDQVSHFIDIMPTLVEIGETTYPKSYYGEKIVPMQGVSLLPAFSGGKVARPEPLFWQWKQGGAVRLGDLKAVKWGPQWELYDLSKDRNETENLAASHAEELSGLVARWEQWMASFDPEE</sequence>
<dbReference type="InterPro" id="IPR017850">
    <property type="entry name" value="Alkaline_phosphatase_core_sf"/>
</dbReference>
<comment type="caution">
    <text evidence="5">The sequence shown here is derived from an EMBL/GenBank/DDBJ whole genome shotgun (WGS) entry which is preliminary data.</text>
</comment>
<evidence type="ECO:0000259" key="4">
    <source>
        <dbReference type="Pfam" id="PF00884"/>
    </source>
</evidence>
<dbReference type="CDD" id="cd16025">
    <property type="entry name" value="PAS_like"/>
    <property type="match status" value="1"/>
</dbReference>
<dbReference type="InterPro" id="IPR000917">
    <property type="entry name" value="Sulfatase_N"/>
</dbReference>
<dbReference type="AlphaFoldDB" id="A0A927IJA2"/>
<dbReference type="Proteomes" id="UP000622317">
    <property type="component" value="Unassembled WGS sequence"/>
</dbReference>
<evidence type="ECO:0000256" key="2">
    <source>
        <dbReference type="ARBA" id="ARBA00022801"/>
    </source>
</evidence>
<feature type="chain" id="PRO_5037600575" evidence="3">
    <location>
        <begin position="25"/>
        <end position="514"/>
    </location>
</feature>
<evidence type="ECO:0000256" key="3">
    <source>
        <dbReference type="SAM" id="SignalP"/>
    </source>
</evidence>
<keyword evidence="3" id="KW-0732">Signal</keyword>
<accession>A0A927IJA2</accession>
<dbReference type="Pfam" id="PF00884">
    <property type="entry name" value="Sulfatase"/>
    <property type="match status" value="1"/>
</dbReference>
<dbReference type="InterPro" id="IPR050738">
    <property type="entry name" value="Sulfatase"/>
</dbReference>
<dbReference type="EMBL" id="JACYFG010000040">
    <property type="protein sequence ID" value="MBD5781320.1"/>
    <property type="molecule type" value="Genomic_DNA"/>
</dbReference>
<feature type="signal peptide" evidence="3">
    <location>
        <begin position="1"/>
        <end position="24"/>
    </location>
</feature>
<keyword evidence="6" id="KW-1185">Reference proteome</keyword>
<feature type="domain" description="Sulfatase N-terminal" evidence="4">
    <location>
        <begin position="28"/>
        <end position="411"/>
    </location>
</feature>
<dbReference type="PANTHER" id="PTHR42693">
    <property type="entry name" value="ARYLSULFATASE FAMILY MEMBER"/>
    <property type="match status" value="1"/>
</dbReference>
<dbReference type="Gene3D" id="3.30.1120.10">
    <property type="match status" value="1"/>
</dbReference>
<evidence type="ECO:0000313" key="5">
    <source>
        <dbReference type="EMBL" id="MBD5781320.1"/>
    </source>
</evidence>
<organism evidence="5 6">
    <name type="scientific">Pelagicoccus enzymogenes</name>
    <dbReference type="NCBI Taxonomy" id="2773457"/>
    <lineage>
        <taxon>Bacteria</taxon>
        <taxon>Pseudomonadati</taxon>
        <taxon>Verrucomicrobiota</taxon>
        <taxon>Opitutia</taxon>
        <taxon>Puniceicoccales</taxon>
        <taxon>Pelagicoccaceae</taxon>
        <taxon>Pelagicoccus</taxon>
    </lineage>
</organism>
<name>A0A927IJA2_9BACT</name>
<dbReference type="RefSeq" id="WP_191618418.1">
    <property type="nucleotide sequence ID" value="NZ_JACYFG010000040.1"/>
</dbReference>
<dbReference type="PANTHER" id="PTHR42693:SF53">
    <property type="entry name" value="ENDO-4-O-SULFATASE"/>
    <property type="match status" value="1"/>
</dbReference>
<reference evidence="5" key="1">
    <citation type="submission" date="2020-09" db="EMBL/GenBank/DDBJ databases">
        <title>Pelagicoccus enzymogenes sp. nov. with an EPS production, isolated from marine sediment.</title>
        <authorList>
            <person name="Feng X."/>
        </authorList>
    </citation>
    <scope>NUCLEOTIDE SEQUENCE</scope>
    <source>
        <strain evidence="5">NFK12</strain>
    </source>
</reference>
<evidence type="ECO:0000313" key="6">
    <source>
        <dbReference type="Proteomes" id="UP000622317"/>
    </source>
</evidence>
<dbReference type="GO" id="GO:0004065">
    <property type="term" value="F:arylsulfatase activity"/>
    <property type="evidence" value="ECO:0007669"/>
    <property type="project" value="TreeGrafter"/>
</dbReference>
<proteinExistence type="inferred from homology"/>
<protein>
    <submittedName>
        <fullName evidence="5">Arylsulfatase</fullName>
    </submittedName>
</protein>